<dbReference type="Proteomes" id="UP001320119">
    <property type="component" value="Chromosome"/>
</dbReference>
<dbReference type="Pfam" id="PF25583">
    <property type="entry name" value="WCX"/>
    <property type="match status" value="1"/>
</dbReference>
<name>A0AAN1WGC8_9GAMM</name>
<evidence type="ECO:0000259" key="2">
    <source>
        <dbReference type="Pfam" id="PF25583"/>
    </source>
</evidence>
<evidence type="ECO:0000313" key="4">
    <source>
        <dbReference type="Proteomes" id="UP001320119"/>
    </source>
</evidence>
<dbReference type="PANTHER" id="PTHR34580">
    <property type="match status" value="1"/>
</dbReference>
<evidence type="ECO:0008006" key="5">
    <source>
        <dbReference type="Google" id="ProtNLM"/>
    </source>
</evidence>
<dbReference type="InterPro" id="IPR026881">
    <property type="entry name" value="WYL_dom"/>
</dbReference>
<reference evidence="3 4" key="1">
    <citation type="journal article" date="2022" name="IScience">
        <title>An ultrasensitive nanofiber-based assay for enzymatic hydrolysis and deep-sea microbial degradation of cellulose.</title>
        <authorList>
            <person name="Tsudome M."/>
            <person name="Tachioka M."/>
            <person name="Miyazaki M."/>
            <person name="Uchimura K."/>
            <person name="Tsuda M."/>
            <person name="Takaki Y."/>
            <person name="Deguchi S."/>
        </authorList>
    </citation>
    <scope>NUCLEOTIDE SEQUENCE [LARGE SCALE GENOMIC DNA]</scope>
    <source>
        <strain evidence="3 4">GE09</strain>
    </source>
</reference>
<dbReference type="InterPro" id="IPR051534">
    <property type="entry name" value="CBASS_pafABC_assoc_protein"/>
</dbReference>
<sequence>MSDLVNMRVLSQGAVSDHETVKKRIKFMDGFDRIYDLHKILQSRKTAIPLKDILAEMECSRATFNRIKRHMSDFLGAPIEYSRERGGYLYGDGHYELPGTWFNQQELHAMVVMHALLENTGNGLLTEQLAPIKARFEQLLKASSVNAAALSEKIVVVNAITRPVKHRFFVKLASALFNETTLAIEYLGRIDGNVSKRVISPLRLVLYRGNWYLDCWCHWRSALRTFALENIQWCSQADAPFHAVNASTLDQHVKPTYGIYAGQANERAVLKFTAASAAQVMAEQWHPEQHIEKSDDGSLCLSLPYDAALPTELVADILSYGAQVEVVAPQSLRAHVVQALRATLARYQ</sequence>
<proteinExistence type="predicted"/>
<dbReference type="RefSeq" id="WP_236986566.1">
    <property type="nucleotide sequence ID" value="NZ_AP023086.1"/>
</dbReference>
<protein>
    <recommendedName>
        <fullName evidence="5">WYL domain-containing protein</fullName>
    </recommendedName>
</protein>
<dbReference type="EMBL" id="AP023086">
    <property type="protein sequence ID" value="BCD97092.1"/>
    <property type="molecule type" value="Genomic_DNA"/>
</dbReference>
<evidence type="ECO:0000313" key="3">
    <source>
        <dbReference type="EMBL" id="BCD97092.1"/>
    </source>
</evidence>
<dbReference type="KEGG" id="marq:MARGE09_P1292"/>
<dbReference type="InterPro" id="IPR057727">
    <property type="entry name" value="WCX_dom"/>
</dbReference>
<evidence type="ECO:0000259" key="1">
    <source>
        <dbReference type="Pfam" id="PF13280"/>
    </source>
</evidence>
<feature type="domain" description="WYL" evidence="1">
    <location>
        <begin position="169"/>
        <end position="232"/>
    </location>
</feature>
<keyword evidence="4" id="KW-1185">Reference proteome</keyword>
<organism evidence="3 4">
    <name type="scientific">Marinagarivorans cellulosilyticus</name>
    <dbReference type="NCBI Taxonomy" id="2721545"/>
    <lineage>
        <taxon>Bacteria</taxon>
        <taxon>Pseudomonadati</taxon>
        <taxon>Pseudomonadota</taxon>
        <taxon>Gammaproteobacteria</taxon>
        <taxon>Cellvibrionales</taxon>
        <taxon>Cellvibrionaceae</taxon>
        <taxon>Marinagarivorans</taxon>
    </lineage>
</organism>
<accession>A0AAN1WGC8</accession>
<dbReference type="PANTHER" id="PTHR34580:SF3">
    <property type="entry name" value="PROTEIN PAFB"/>
    <property type="match status" value="1"/>
</dbReference>
<gene>
    <name evidence="3" type="ORF">MARGE09_P1292</name>
</gene>
<dbReference type="Pfam" id="PF13280">
    <property type="entry name" value="WYL"/>
    <property type="match status" value="1"/>
</dbReference>
<feature type="domain" description="WCX" evidence="2">
    <location>
        <begin position="266"/>
        <end position="344"/>
    </location>
</feature>
<dbReference type="PROSITE" id="PS52050">
    <property type="entry name" value="WYL"/>
    <property type="match status" value="1"/>
</dbReference>
<dbReference type="AlphaFoldDB" id="A0AAN1WGC8"/>